<gene>
    <name evidence="2" type="ORF">ITX44_23640</name>
</gene>
<dbReference type="Pfam" id="PF01381">
    <property type="entry name" value="HTH_3"/>
    <property type="match status" value="1"/>
</dbReference>
<dbReference type="SUPFAM" id="SSF48452">
    <property type="entry name" value="TPR-like"/>
    <property type="match status" value="2"/>
</dbReference>
<dbReference type="InterPro" id="IPR011990">
    <property type="entry name" value="TPR-like_helical_dom_sf"/>
</dbReference>
<reference evidence="2 3" key="1">
    <citation type="submission" date="2021-01" db="EMBL/GenBank/DDBJ databases">
        <title>Streptomyces acididurans sp. nov., isolated from a peat swamp forest soil.</title>
        <authorList>
            <person name="Chantavorakit T."/>
            <person name="Duangmal K."/>
        </authorList>
    </citation>
    <scope>NUCLEOTIDE SEQUENCE [LARGE SCALE GENOMIC DNA]</scope>
    <source>
        <strain evidence="2 3">KK5PA1</strain>
    </source>
</reference>
<dbReference type="PROSITE" id="PS50943">
    <property type="entry name" value="HTH_CROC1"/>
    <property type="match status" value="1"/>
</dbReference>
<dbReference type="Proteomes" id="UP000749040">
    <property type="component" value="Unassembled WGS sequence"/>
</dbReference>
<dbReference type="Gene3D" id="1.10.260.40">
    <property type="entry name" value="lambda repressor-like DNA-binding domains"/>
    <property type="match status" value="1"/>
</dbReference>
<dbReference type="Pfam" id="PF14559">
    <property type="entry name" value="TPR_19"/>
    <property type="match status" value="1"/>
</dbReference>
<organism evidence="2 3">
    <name type="scientific">Actinacidiphila acididurans</name>
    <dbReference type="NCBI Taxonomy" id="2784346"/>
    <lineage>
        <taxon>Bacteria</taxon>
        <taxon>Bacillati</taxon>
        <taxon>Actinomycetota</taxon>
        <taxon>Actinomycetes</taxon>
        <taxon>Kitasatosporales</taxon>
        <taxon>Streptomycetaceae</taxon>
        <taxon>Actinacidiphila</taxon>
    </lineage>
</organism>
<keyword evidence="3" id="KW-1185">Reference proteome</keyword>
<evidence type="ECO:0000313" key="3">
    <source>
        <dbReference type="Proteomes" id="UP000749040"/>
    </source>
</evidence>
<accession>A0ABS2TYB1</accession>
<comment type="caution">
    <text evidence="2">The sequence shown here is derived from an EMBL/GenBank/DDBJ whole genome shotgun (WGS) entry which is preliminary data.</text>
</comment>
<dbReference type="InterPro" id="IPR001387">
    <property type="entry name" value="Cro/C1-type_HTH"/>
</dbReference>
<name>A0ABS2TYB1_9ACTN</name>
<dbReference type="SUPFAM" id="SSF47413">
    <property type="entry name" value="lambda repressor-like DNA-binding domains"/>
    <property type="match status" value="1"/>
</dbReference>
<dbReference type="CDD" id="cd00093">
    <property type="entry name" value="HTH_XRE"/>
    <property type="match status" value="1"/>
</dbReference>
<proteinExistence type="predicted"/>
<evidence type="ECO:0000259" key="1">
    <source>
        <dbReference type="PROSITE" id="PS50943"/>
    </source>
</evidence>
<dbReference type="EMBL" id="JADKYB010000013">
    <property type="protein sequence ID" value="MBM9507476.1"/>
    <property type="molecule type" value="Genomic_DNA"/>
</dbReference>
<evidence type="ECO:0000313" key="2">
    <source>
        <dbReference type="EMBL" id="MBM9507476.1"/>
    </source>
</evidence>
<dbReference type="InterPro" id="IPR010982">
    <property type="entry name" value="Lambda_DNA-bd_dom_sf"/>
</dbReference>
<sequence length="449" mass="48056">MTAQQQPESGVGARVRKLRLESGLSQQDISSEEISPSYVSLIEAGKRLPSKAVVELLAARLGCEPEYLLTGRDRSQVDSARLQVTSGEVLLARGDAESALASFSVALEFPRLLPSDLTRRARLGQARALERLGRLEAAIPNLQGLLDEGDLVPGTVPWAEAVVALVRCLRTVGDYTASIEIGERALREIRALGLDTSDDYILLGVAVAGAHWARGDLATAQYQLHRMLEIAATHASPAARGSVYWNASLVARSRGSLNQAVAFAERALALISEGDNERHLGLVKRVYGSLLLETDPPQPRAARTFLTEAMETLRATGNLFEQAGCEVRLGRAELALGNYAAAREHAQSCIGRIGHTSHPHHAEVLVLLAEAQMATGEQEDAEASLHAAAEAAHGISPVRDAAGIWRQIGDVWLRAGREGEAVRAYQAGLGAAGVREQHGAPVRPPLEQP</sequence>
<dbReference type="Gene3D" id="1.25.40.10">
    <property type="entry name" value="Tetratricopeptide repeat domain"/>
    <property type="match status" value="2"/>
</dbReference>
<protein>
    <submittedName>
        <fullName evidence="2">Helix-turn-helix domain-containing protein</fullName>
    </submittedName>
</protein>
<dbReference type="RefSeq" id="WP_205359341.1">
    <property type="nucleotide sequence ID" value="NZ_JADKYB010000013.1"/>
</dbReference>
<feature type="domain" description="HTH cro/C1-type" evidence="1">
    <location>
        <begin position="15"/>
        <end position="68"/>
    </location>
</feature>
<dbReference type="SMART" id="SM00530">
    <property type="entry name" value="HTH_XRE"/>
    <property type="match status" value="1"/>
</dbReference>
<dbReference type="Pfam" id="PF13432">
    <property type="entry name" value="TPR_16"/>
    <property type="match status" value="1"/>
</dbReference>